<proteinExistence type="predicted"/>
<dbReference type="EMBL" id="RKLT01000005">
    <property type="protein sequence ID" value="MBX0296188.1"/>
    <property type="molecule type" value="Genomic_DNA"/>
</dbReference>
<name>A0AAW4PEV6_9EURY</name>
<dbReference type="PANTHER" id="PTHR43682:SF1">
    <property type="entry name" value="LACTATE UTILIZATION PROTEIN C"/>
    <property type="match status" value="1"/>
</dbReference>
<dbReference type="Gene3D" id="3.40.50.10420">
    <property type="entry name" value="NagB/RpiA/CoA transferase-like"/>
    <property type="match status" value="1"/>
</dbReference>
<feature type="coiled-coil region" evidence="1">
    <location>
        <begin position="111"/>
        <end position="138"/>
    </location>
</feature>
<dbReference type="InterPro" id="IPR003741">
    <property type="entry name" value="LUD_dom"/>
</dbReference>
<feature type="domain" description="LUD" evidence="2">
    <location>
        <begin position="35"/>
        <end position="169"/>
    </location>
</feature>
<keyword evidence="1" id="KW-0175">Coiled coil</keyword>
<dbReference type="Pfam" id="PF02589">
    <property type="entry name" value="LUD_dom"/>
    <property type="match status" value="1"/>
</dbReference>
<evidence type="ECO:0000259" key="2">
    <source>
        <dbReference type="Pfam" id="PF02589"/>
    </source>
</evidence>
<dbReference type="InterPro" id="IPR037171">
    <property type="entry name" value="NagB/RpiA_transferase-like"/>
</dbReference>
<keyword evidence="4" id="KW-1185">Reference proteome</keyword>
<evidence type="ECO:0000313" key="4">
    <source>
        <dbReference type="Proteomes" id="UP001430455"/>
    </source>
</evidence>
<evidence type="ECO:0000313" key="3">
    <source>
        <dbReference type="EMBL" id="MBX0296188.1"/>
    </source>
</evidence>
<evidence type="ECO:0000256" key="1">
    <source>
        <dbReference type="SAM" id="Coils"/>
    </source>
</evidence>
<dbReference type="Proteomes" id="UP001430455">
    <property type="component" value="Unassembled WGS sequence"/>
</dbReference>
<organism evidence="3 4">
    <name type="scientific">Haloarcula nitratireducens</name>
    <dbReference type="NCBI Taxonomy" id="2487749"/>
    <lineage>
        <taxon>Archaea</taxon>
        <taxon>Methanobacteriati</taxon>
        <taxon>Methanobacteriota</taxon>
        <taxon>Stenosarchaea group</taxon>
        <taxon>Halobacteria</taxon>
        <taxon>Halobacteriales</taxon>
        <taxon>Haloarculaceae</taxon>
        <taxon>Haloarcula</taxon>
    </lineage>
</organism>
<dbReference type="InterPro" id="IPR024185">
    <property type="entry name" value="FTHF_cligase-like_sf"/>
</dbReference>
<sequence length="173" mass="17883">MATTGSSFENALRELGVSVTHADSDTVREQIEETVTAPAVGVPLEATFGDAAFSLAETSVEVDPTPATLRDATTGVTGAQLGVADYGTLVLSLTERASELVSLFVERHVAVVRAADVVEEMETAIEELDEEFSETRGSAILATGPSATADMGALVKGAHGPKEVHVVLVEGGE</sequence>
<dbReference type="RefSeq" id="WP_220580805.1">
    <property type="nucleotide sequence ID" value="NZ_RKLT01000005.1"/>
</dbReference>
<accession>A0AAW4PEV6</accession>
<protein>
    <submittedName>
        <fullName evidence="3">LUD domain-containing protein</fullName>
    </submittedName>
</protein>
<reference evidence="3 4" key="1">
    <citation type="submission" date="2021-06" db="EMBL/GenBank/DDBJ databases">
        <title>Halomicroarcula sp. a new haloarchaeum isolated from saline soil.</title>
        <authorList>
            <person name="Duran-Viseras A."/>
            <person name="Sanchez-Porro C."/>
            <person name="Ventosa A."/>
        </authorList>
    </citation>
    <scope>NUCLEOTIDE SEQUENCE [LARGE SCALE GENOMIC DNA]</scope>
    <source>
        <strain evidence="3 4">F27</strain>
    </source>
</reference>
<dbReference type="SUPFAM" id="SSF100950">
    <property type="entry name" value="NagB/RpiA/CoA transferase-like"/>
    <property type="match status" value="1"/>
</dbReference>
<gene>
    <name evidence="3" type="ORF">EGH23_15020</name>
</gene>
<dbReference type="AlphaFoldDB" id="A0AAW4PEV6"/>
<dbReference type="PANTHER" id="PTHR43682">
    <property type="entry name" value="LACTATE UTILIZATION PROTEIN C"/>
    <property type="match status" value="1"/>
</dbReference>
<comment type="caution">
    <text evidence="3">The sequence shown here is derived from an EMBL/GenBank/DDBJ whole genome shotgun (WGS) entry which is preliminary data.</text>
</comment>